<proteinExistence type="predicted"/>
<keyword evidence="1" id="KW-1133">Transmembrane helix</keyword>
<feature type="transmembrane region" description="Helical" evidence="1">
    <location>
        <begin position="52"/>
        <end position="77"/>
    </location>
</feature>
<gene>
    <name evidence="2" type="ORF">Fcan01_15358</name>
</gene>
<reference evidence="2 3" key="1">
    <citation type="submission" date="2015-12" db="EMBL/GenBank/DDBJ databases">
        <title>The genome of Folsomia candida.</title>
        <authorList>
            <person name="Faddeeva A."/>
            <person name="Derks M.F."/>
            <person name="Anvar Y."/>
            <person name="Smit S."/>
            <person name="Van Straalen N."/>
            <person name="Roelofs D."/>
        </authorList>
    </citation>
    <scope>NUCLEOTIDE SEQUENCE [LARGE SCALE GENOMIC DNA]</scope>
    <source>
        <strain evidence="2 3">VU population</strain>
        <tissue evidence="2">Whole body</tissue>
    </source>
</reference>
<keyword evidence="1" id="KW-0472">Membrane</keyword>
<keyword evidence="1" id="KW-0812">Transmembrane</keyword>
<sequence length="301" mass="34396">MVGYTGFLYGVRTIGLLHIERIREDTAILLNASVDTELRLIQEGATGYVHRYFVAFSAIMVSTLISVPCAVSVMTFFQPCMPPALTSSIVLNCKDWRHDGDVGLVVRLVLVVYEFYAWMVIMGVVGIGFYVALLYPVEVKLLILDYIEKKERYIEPQNDCPHLYKYRVLQLISTYHNNAWCQPSVQVGMGAVIACETVSLYILVTSYDRIPVIILLLFIILASDSFVYIQLLFKILAKPYSKSSDFLKVMKIEDSSKWVRHFMRSCQPSKLSMGDGKFFDRLTSFVVWQRCIDMLISLLLM</sequence>
<evidence type="ECO:0000256" key="1">
    <source>
        <dbReference type="SAM" id="Phobius"/>
    </source>
</evidence>
<feature type="transmembrane region" description="Helical" evidence="1">
    <location>
        <begin position="115"/>
        <end position="135"/>
    </location>
</feature>
<dbReference type="EMBL" id="LNIX01000010">
    <property type="protein sequence ID" value="OXA49280.1"/>
    <property type="molecule type" value="Genomic_DNA"/>
</dbReference>
<evidence type="ECO:0000313" key="2">
    <source>
        <dbReference type="EMBL" id="OXA49280.1"/>
    </source>
</evidence>
<dbReference type="Proteomes" id="UP000198287">
    <property type="component" value="Unassembled WGS sequence"/>
</dbReference>
<organism evidence="2 3">
    <name type="scientific">Folsomia candida</name>
    <name type="common">Springtail</name>
    <dbReference type="NCBI Taxonomy" id="158441"/>
    <lineage>
        <taxon>Eukaryota</taxon>
        <taxon>Metazoa</taxon>
        <taxon>Ecdysozoa</taxon>
        <taxon>Arthropoda</taxon>
        <taxon>Hexapoda</taxon>
        <taxon>Collembola</taxon>
        <taxon>Entomobryomorpha</taxon>
        <taxon>Isotomoidea</taxon>
        <taxon>Isotomidae</taxon>
        <taxon>Proisotominae</taxon>
        <taxon>Folsomia</taxon>
    </lineage>
</organism>
<protein>
    <submittedName>
        <fullName evidence="2">Uncharacterized protein</fullName>
    </submittedName>
</protein>
<feature type="transmembrane region" description="Helical" evidence="1">
    <location>
        <begin position="185"/>
        <end position="204"/>
    </location>
</feature>
<keyword evidence="3" id="KW-1185">Reference proteome</keyword>
<accession>A0A226DW27</accession>
<evidence type="ECO:0000313" key="3">
    <source>
        <dbReference type="Proteomes" id="UP000198287"/>
    </source>
</evidence>
<dbReference type="AlphaFoldDB" id="A0A226DW27"/>
<name>A0A226DW27_FOLCA</name>
<feature type="transmembrane region" description="Helical" evidence="1">
    <location>
        <begin position="210"/>
        <end position="233"/>
    </location>
</feature>
<comment type="caution">
    <text evidence="2">The sequence shown here is derived from an EMBL/GenBank/DDBJ whole genome shotgun (WGS) entry which is preliminary data.</text>
</comment>